<feature type="binding site" evidence="1">
    <location>
        <position position="52"/>
    </location>
    <ligand>
        <name>Zn(2+)</name>
        <dbReference type="ChEBI" id="CHEBI:29105"/>
    </ligand>
</feature>
<evidence type="ECO:0000256" key="1">
    <source>
        <dbReference type="PIRSR" id="PIRSR018249-1"/>
    </source>
</evidence>
<dbReference type="InterPro" id="IPR048647">
    <property type="entry name" value="RlmA_N"/>
</dbReference>
<dbReference type="GO" id="GO:0032259">
    <property type="term" value="P:methylation"/>
    <property type="evidence" value="ECO:0007669"/>
    <property type="project" value="UniProtKB-KW"/>
</dbReference>
<dbReference type="Proteomes" id="UP000189677">
    <property type="component" value="Chromosome"/>
</dbReference>
<evidence type="ECO:0000256" key="2">
    <source>
        <dbReference type="PIRSR" id="PIRSR018249-2"/>
    </source>
</evidence>
<dbReference type="GO" id="GO:0046872">
    <property type="term" value="F:metal ion binding"/>
    <property type="evidence" value="ECO:0007669"/>
    <property type="project" value="UniProtKB-KW"/>
</dbReference>
<protein>
    <submittedName>
        <fullName evidence="4">Methyltransferase type 11</fullName>
    </submittedName>
</protein>
<dbReference type="PIRSF" id="PIRSF018249">
    <property type="entry name" value="MyrA_prd"/>
    <property type="match status" value="1"/>
</dbReference>
<proteinExistence type="predicted"/>
<accession>A0A1U9QY58</accession>
<dbReference type="CDD" id="cd02440">
    <property type="entry name" value="AdoMet_MTases"/>
    <property type="match status" value="1"/>
</dbReference>
<gene>
    <name evidence="4" type="ORF">BBN63_23830</name>
</gene>
<feature type="domain" description="23S rRNA (guanine(745)-N(1))-methyltransferase N-terminal" evidence="3">
    <location>
        <begin position="19"/>
        <end position="65"/>
    </location>
</feature>
<keyword evidence="4" id="KW-0808">Transferase</keyword>
<dbReference type="RefSeq" id="WP_078077393.1">
    <property type="nucleotide sequence ID" value="NZ_CP018047.1"/>
</dbReference>
<dbReference type="InterPro" id="IPR016718">
    <property type="entry name" value="rRNA_m1G-MeTrfase_A_prd"/>
</dbReference>
<dbReference type="AlphaFoldDB" id="A0A1U9QY58"/>
<organism evidence="4 5">
    <name type="scientific">Streptomyces niveus</name>
    <name type="common">Streptomyces spheroides</name>
    <dbReference type="NCBI Taxonomy" id="193462"/>
    <lineage>
        <taxon>Bacteria</taxon>
        <taxon>Bacillati</taxon>
        <taxon>Actinomycetota</taxon>
        <taxon>Actinomycetes</taxon>
        <taxon>Kitasatosporales</taxon>
        <taxon>Streptomycetaceae</taxon>
        <taxon>Streptomyces</taxon>
    </lineage>
</organism>
<dbReference type="KEGG" id="snw:BBN63_23830"/>
<reference evidence="4 5" key="1">
    <citation type="submission" date="2016-11" db="EMBL/GenBank/DDBJ databases">
        <title>Complete genome sequence of Streptomyces niveus SCSIO 3406.</title>
        <authorList>
            <person name="Zhu Q."/>
            <person name="Cheng W."/>
            <person name="Song Y."/>
            <person name="Li Q."/>
            <person name="Ju J."/>
        </authorList>
    </citation>
    <scope>NUCLEOTIDE SEQUENCE [LARGE SCALE GENOMIC DNA]</scope>
    <source>
        <strain evidence="4 5">SCSIO 3406</strain>
    </source>
</reference>
<dbReference type="EMBL" id="CP018047">
    <property type="protein sequence ID" value="AQU68771.1"/>
    <property type="molecule type" value="Genomic_DNA"/>
</dbReference>
<feature type="binding site" evidence="2">
    <location>
        <begin position="120"/>
        <end position="121"/>
    </location>
    <ligand>
        <name>S-adenosyl-L-methionine</name>
        <dbReference type="ChEBI" id="CHEBI:59789"/>
    </ligand>
</feature>
<dbReference type="GO" id="GO:0008168">
    <property type="term" value="F:methyltransferase activity"/>
    <property type="evidence" value="ECO:0007669"/>
    <property type="project" value="UniProtKB-KW"/>
</dbReference>
<feature type="binding site" evidence="2">
    <location>
        <position position="92"/>
    </location>
    <ligand>
        <name>S-adenosyl-L-methionine</name>
        <dbReference type="ChEBI" id="CHEBI:59789"/>
    </ligand>
</feature>
<keyword evidence="1" id="KW-0862">Zinc</keyword>
<feature type="binding site" evidence="2">
    <location>
        <position position="208"/>
    </location>
    <ligand>
        <name>S-adenosyl-L-methionine</name>
        <dbReference type="ChEBI" id="CHEBI:59789"/>
    </ligand>
</feature>
<keyword evidence="4" id="KW-0489">Methyltransferase</keyword>
<keyword evidence="5" id="KW-1185">Reference proteome</keyword>
<dbReference type="Pfam" id="PF21302">
    <property type="entry name" value="Zn_ribbon_RlmA"/>
    <property type="match status" value="1"/>
</dbReference>
<keyword evidence="2" id="KW-0949">S-adenosyl-L-methionine</keyword>
<evidence type="ECO:0000313" key="5">
    <source>
        <dbReference type="Proteomes" id="UP000189677"/>
    </source>
</evidence>
<name>A0A1U9QY58_STRNV</name>
<dbReference type="Gene3D" id="3.40.50.150">
    <property type="entry name" value="Vaccinia Virus protein VP39"/>
    <property type="match status" value="1"/>
</dbReference>
<keyword evidence="1" id="KW-0479">Metal-binding</keyword>
<dbReference type="SUPFAM" id="SSF53335">
    <property type="entry name" value="S-adenosyl-L-methionine-dependent methyltransferases"/>
    <property type="match status" value="1"/>
</dbReference>
<sequence length="299" mass="31345">MSNSLTASGLWRRLLHVLRCPLCEGPLAPAHGVPASLDTLRGVKSLGCPAGHSFDVARQGYLSLLTGNTNTANADNAAMVTARTLFLEAGHYEPLARALAGAVAELCPPDGTVVDAGAGTGYYLAAVLDALPDAVGLGLDASKFALRRAAGAHPRAGAATGDIWKPLPVVSGAADVVINVFAPRNGPEFQRVLRPGSALVVVTPTARHLAELPASLGMLSVDSTKEDRLHRTLSGHFRRERGDVVEREATMTGQDVRNLILMGPSAHHLGTEDVHRSVASLDTPLPVTVSFLVSVYRPL</sequence>
<dbReference type="InterPro" id="IPR029063">
    <property type="entry name" value="SAM-dependent_MTases_sf"/>
</dbReference>
<evidence type="ECO:0000259" key="3">
    <source>
        <dbReference type="Pfam" id="PF21302"/>
    </source>
</evidence>
<evidence type="ECO:0000313" key="4">
    <source>
        <dbReference type="EMBL" id="AQU68771.1"/>
    </source>
</evidence>
<dbReference type="OrthoDB" id="108476at2"/>
<feature type="binding site" evidence="1">
    <location>
        <position position="48"/>
    </location>
    <ligand>
        <name>Zn(2+)</name>
        <dbReference type="ChEBI" id="CHEBI:29105"/>
    </ligand>
</feature>